<proteinExistence type="predicted"/>
<keyword evidence="1" id="KW-0378">Hydrolase</keyword>
<name>A0A1G7P7L7_9PROT</name>
<dbReference type="InterPro" id="IPR007466">
    <property type="entry name" value="Peptidyl-Arg-deiminase_porph"/>
</dbReference>
<dbReference type="PANTHER" id="PTHR31377">
    <property type="entry name" value="AGMATINE DEIMINASE-RELATED"/>
    <property type="match status" value="1"/>
</dbReference>
<evidence type="ECO:0000256" key="1">
    <source>
        <dbReference type="ARBA" id="ARBA00022801"/>
    </source>
</evidence>
<dbReference type="Pfam" id="PF04371">
    <property type="entry name" value="PAD_porph"/>
    <property type="match status" value="1"/>
</dbReference>
<dbReference type="EMBL" id="FNCE01000002">
    <property type="protein sequence ID" value="SDF82137.1"/>
    <property type="molecule type" value="Genomic_DNA"/>
</dbReference>
<evidence type="ECO:0000313" key="3">
    <source>
        <dbReference type="Proteomes" id="UP000199415"/>
    </source>
</evidence>
<dbReference type="GO" id="GO:0004668">
    <property type="term" value="F:protein-arginine deiminase activity"/>
    <property type="evidence" value="ECO:0007669"/>
    <property type="project" value="InterPro"/>
</dbReference>
<dbReference type="GO" id="GO:0009446">
    <property type="term" value="P:putrescine biosynthetic process"/>
    <property type="evidence" value="ECO:0007669"/>
    <property type="project" value="InterPro"/>
</dbReference>
<dbReference type="GO" id="GO:0047632">
    <property type="term" value="F:agmatine deiminase activity"/>
    <property type="evidence" value="ECO:0007669"/>
    <property type="project" value="TreeGrafter"/>
</dbReference>
<organism evidence="2 3">
    <name type="scientific">Limimonas halophila</name>
    <dbReference type="NCBI Taxonomy" id="1082479"/>
    <lineage>
        <taxon>Bacteria</taxon>
        <taxon>Pseudomonadati</taxon>
        <taxon>Pseudomonadota</taxon>
        <taxon>Alphaproteobacteria</taxon>
        <taxon>Rhodospirillales</taxon>
        <taxon>Rhodovibrionaceae</taxon>
        <taxon>Limimonas</taxon>
    </lineage>
</organism>
<sequence length="345" mass="37438">MATPRTPRADGFFMPPEWAPHWRCWMAWPVRESIWPDGLDIARDCYAQIARTIARFEPVTMIAEPATVADVSLRCGSGVGCVPMEHDDSWMRDSGPTFLADGAGNVAGIDWIFNGWGERYTPFASDAAVARKLLAHLDVPRYEAPLVLEGGAVHTDGAGTVLTTESVVFDSRRNESLMRAQAEHELCELLGARKVIWLGEGLADDPTGGHVNNLACFVAPGVVVALTSNDPEDVNYPVLQDNLARLRAATDARGEQLEVIEVPQPKPKKGSNGERLPLSYINFYVANGGVVVPMFDDPGDDGAREKIAKAFPKHKTVQVPVMDVLRAGGGIHHITQPQPTGVVES</sequence>
<dbReference type="PANTHER" id="PTHR31377:SF0">
    <property type="entry name" value="AGMATINE DEIMINASE-RELATED"/>
    <property type="match status" value="1"/>
</dbReference>
<reference evidence="2 3" key="1">
    <citation type="submission" date="2016-10" db="EMBL/GenBank/DDBJ databases">
        <authorList>
            <person name="de Groot N.N."/>
        </authorList>
    </citation>
    <scope>NUCLEOTIDE SEQUENCE [LARGE SCALE GENOMIC DNA]</scope>
    <source>
        <strain evidence="2 3">DSM 25584</strain>
    </source>
</reference>
<accession>A0A1G7P7L7</accession>
<dbReference type="Gene3D" id="3.75.10.10">
    <property type="entry name" value="L-arginine/glycine Amidinotransferase, Chain A"/>
    <property type="match status" value="1"/>
</dbReference>
<keyword evidence="3" id="KW-1185">Reference proteome</keyword>
<dbReference type="RefSeq" id="WP_218119126.1">
    <property type="nucleotide sequence ID" value="NZ_FNCE01000002.1"/>
</dbReference>
<dbReference type="STRING" id="1082479.SAMN05216241_102460"/>
<dbReference type="AlphaFoldDB" id="A0A1G7P7L7"/>
<gene>
    <name evidence="2" type="ORF">SAMN05216241_102460</name>
</gene>
<dbReference type="SUPFAM" id="SSF55909">
    <property type="entry name" value="Pentein"/>
    <property type="match status" value="1"/>
</dbReference>
<protein>
    <submittedName>
        <fullName evidence="2">Agmatine deiminase</fullName>
    </submittedName>
</protein>
<dbReference type="Proteomes" id="UP000199415">
    <property type="component" value="Unassembled WGS sequence"/>
</dbReference>
<evidence type="ECO:0000313" key="2">
    <source>
        <dbReference type="EMBL" id="SDF82137.1"/>
    </source>
</evidence>